<reference evidence="1" key="1">
    <citation type="submission" date="2021-11" db="EMBL/GenBank/DDBJ databases">
        <title>Study of the species diversity of bacterial strains isolated from a unique natural object - Shulgan-Tash cave (Bashkiria).</title>
        <authorList>
            <person name="Sazanova A.L."/>
            <person name="Chirak E.R."/>
            <person name="Safronova V.I."/>
        </authorList>
    </citation>
    <scope>NUCLEOTIDE SEQUENCE</scope>
    <source>
        <strain evidence="1">P1</strain>
    </source>
</reference>
<evidence type="ECO:0000313" key="1">
    <source>
        <dbReference type="EMBL" id="UUZ44729.1"/>
    </source>
</evidence>
<accession>A0AC61U409</accession>
<name>A0AC61U409_9MICO</name>
<sequence>MNNPTEVRARHHVPLALAALTSPAAASFADEITTAGFSLTLAGSGSTVLVSIVLSCGLLGGVAAGGVGSALLRRHSPWRVVLGCVIGRAALLAVVGARQREWTFVPVALLLGAVGAIYWSAVLSVVARNFNGTQLDRATTAVNTVRNVGFVAGPAPAGAAFEQAGLRGLLLTTAVVLLVLGMTLRVSVRSGALGSASRLGADGGDEDNGASATRQGVLSFVRQRWIMRDIGPFCVTIAASSTMSITLVFYITQVLDLGASVYGLVVATLCVGLLAGPWLAVPWLTRLGRLRGGLVAAAGIGPGMVALGLTGSLPAMLAAVAVIGIFNGSQNALVGAHVMATLGDHGATADIARYVSLVQACVLVGFLIGGAIPASSAGMAIVIAGAVTGAAALFAPVRSVLYPETEMSEVVATPL</sequence>
<protein>
    <submittedName>
        <fullName evidence="1">MFS transporter</fullName>
    </submittedName>
</protein>
<gene>
    <name evidence="1" type="ORF">LP422_20910</name>
</gene>
<dbReference type="EMBL" id="CP087977">
    <property type="protein sequence ID" value="UUZ44729.1"/>
    <property type="molecule type" value="Genomic_DNA"/>
</dbReference>
<evidence type="ECO:0000313" key="2">
    <source>
        <dbReference type="Proteomes" id="UP001059663"/>
    </source>
</evidence>
<proteinExistence type="predicted"/>
<organism evidence="1 2">
    <name type="scientific">Janibacter limosus</name>
    <dbReference type="NCBI Taxonomy" id="53458"/>
    <lineage>
        <taxon>Bacteria</taxon>
        <taxon>Bacillati</taxon>
        <taxon>Actinomycetota</taxon>
        <taxon>Actinomycetes</taxon>
        <taxon>Micrococcales</taxon>
        <taxon>Intrasporangiaceae</taxon>
        <taxon>Janibacter</taxon>
    </lineage>
</organism>
<dbReference type="Proteomes" id="UP001059663">
    <property type="component" value="Chromosome"/>
</dbReference>